<dbReference type="HOGENOM" id="CLU_1750281_0_0_1"/>
<protein>
    <submittedName>
        <fullName evidence="1">Uncharacterized protein</fullName>
    </submittedName>
</protein>
<keyword evidence="2" id="KW-1185">Reference proteome</keyword>
<dbReference type="AlphaFoldDB" id="A0A0C9SX41"/>
<sequence>MAESYPQAPGACLVDAHTASCTTFATSSYTTFNVPVIVFARFSLLSLLTISDNVLNYHQKLTFREALIGTIGPICRRTTQQPASRLFSPSIYVCSGRRPNARLRQKEYPRTSPSQYICNTNSIKAAEEACHTLAQNDLEGVYYIRIPRI</sequence>
<dbReference type="EMBL" id="KN819345">
    <property type="protein sequence ID" value="KIJ14184.1"/>
    <property type="molecule type" value="Genomic_DNA"/>
</dbReference>
<proteinExistence type="predicted"/>
<dbReference type="Proteomes" id="UP000053647">
    <property type="component" value="Unassembled WGS sequence"/>
</dbReference>
<reference evidence="2" key="2">
    <citation type="submission" date="2015-01" db="EMBL/GenBank/DDBJ databases">
        <title>Evolutionary Origins and Diversification of the Mycorrhizal Mutualists.</title>
        <authorList>
            <consortium name="DOE Joint Genome Institute"/>
            <consortium name="Mycorrhizal Genomics Consortium"/>
            <person name="Kohler A."/>
            <person name="Kuo A."/>
            <person name="Nagy L.G."/>
            <person name="Floudas D."/>
            <person name="Copeland A."/>
            <person name="Barry K.W."/>
            <person name="Cichocki N."/>
            <person name="Veneault-Fourrey C."/>
            <person name="LaButti K."/>
            <person name="Lindquist E.A."/>
            <person name="Lipzen A."/>
            <person name="Lundell T."/>
            <person name="Morin E."/>
            <person name="Murat C."/>
            <person name="Riley R."/>
            <person name="Ohm R."/>
            <person name="Sun H."/>
            <person name="Tunlid A."/>
            <person name="Henrissat B."/>
            <person name="Grigoriev I.V."/>
            <person name="Hibbett D.S."/>
            <person name="Martin F."/>
        </authorList>
    </citation>
    <scope>NUCLEOTIDE SEQUENCE [LARGE SCALE GENOMIC DNA]</scope>
    <source>
        <strain evidence="2">ATCC 200175</strain>
    </source>
</reference>
<dbReference type="OrthoDB" id="10432813at2759"/>
<accession>A0A0C9SX41</accession>
<organism evidence="1 2">
    <name type="scientific">Paxillus involutus ATCC 200175</name>
    <dbReference type="NCBI Taxonomy" id="664439"/>
    <lineage>
        <taxon>Eukaryota</taxon>
        <taxon>Fungi</taxon>
        <taxon>Dikarya</taxon>
        <taxon>Basidiomycota</taxon>
        <taxon>Agaricomycotina</taxon>
        <taxon>Agaricomycetes</taxon>
        <taxon>Agaricomycetidae</taxon>
        <taxon>Boletales</taxon>
        <taxon>Paxilineae</taxon>
        <taxon>Paxillaceae</taxon>
        <taxon>Paxillus</taxon>
    </lineage>
</organism>
<gene>
    <name evidence="1" type="ORF">PAXINDRAFT_100338</name>
</gene>
<name>A0A0C9SX41_PAXIN</name>
<evidence type="ECO:0000313" key="1">
    <source>
        <dbReference type="EMBL" id="KIJ14184.1"/>
    </source>
</evidence>
<reference evidence="1 2" key="1">
    <citation type="submission" date="2014-06" db="EMBL/GenBank/DDBJ databases">
        <authorList>
            <consortium name="DOE Joint Genome Institute"/>
            <person name="Kuo A."/>
            <person name="Kohler A."/>
            <person name="Nagy L.G."/>
            <person name="Floudas D."/>
            <person name="Copeland A."/>
            <person name="Barry K.W."/>
            <person name="Cichocki N."/>
            <person name="Veneault-Fourrey C."/>
            <person name="LaButti K."/>
            <person name="Lindquist E.A."/>
            <person name="Lipzen A."/>
            <person name="Lundell T."/>
            <person name="Morin E."/>
            <person name="Murat C."/>
            <person name="Sun H."/>
            <person name="Tunlid A."/>
            <person name="Henrissat B."/>
            <person name="Grigoriev I.V."/>
            <person name="Hibbett D.S."/>
            <person name="Martin F."/>
            <person name="Nordberg H.P."/>
            <person name="Cantor M.N."/>
            <person name="Hua S.X."/>
        </authorList>
    </citation>
    <scope>NUCLEOTIDE SEQUENCE [LARGE SCALE GENOMIC DNA]</scope>
    <source>
        <strain evidence="1 2">ATCC 200175</strain>
    </source>
</reference>
<evidence type="ECO:0000313" key="2">
    <source>
        <dbReference type="Proteomes" id="UP000053647"/>
    </source>
</evidence>